<name>A0A3M0K2L6_HIRRU</name>
<comment type="subcellular location">
    <subcellularLocation>
        <location evidence="1">Cell membrane</location>
    </subcellularLocation>
    <subcellularLocation>
        <location evidence="2">Membrane</location>
        <topology evidence="2">Single-pass type I membrane protein</topology>
    </subcellularLocation>
    <subcellularLocation>
        <location evidence="3">Secreted</location>
    </subcellularLocation>
</comment>
<dbReference type="Proteomes" id="UP000269221">
    <property type="component" value="Unassembled WGS sequence"/>
</dbReference>
<organism evidence="21 22">
    <name type="scientific">Hirundo rustica rustica</name>
    <dbReference type="NCBI Taxonomy" id="333673"/>
    <lineage>
        <taxon>Eukaryota</taxon>
        <taxon>Metazoa</taxon>
        <taxon>Chordata</taxon>
        <taxon>Craniata</taxon>
        <taxon>Vertebrata</taxon>
        <taxon>Euteleostomi</taxon>
        <taxon>Archelosauria</taxon>
        <taxon>Archosauria</taxon>
        <taxon>Dinosauria</taxon>
        <taxon>Saurischia</taxon>
        <taxon>Theropoda</taxon>
        <taxon>Coelurosauria</taxon>
        <taxon>Aves</taxon>
        <taxon>Neognathae</taxon>
        <taxon>Neoaves</taxon>
        <taxon>Telluraves</taxon>
        <taxon>Australaves</taxon>
        <taxon>Passeriformes</taxon>
        <taxon>Sylvioidea</taxon>
        <taxon>Hirundinidae</taxon>
        <taxon>Hirundo</taxon>
    </lineage>
</organism>
<dbReference type="Pfam" id="PF13895">
    <property type="entry name" value="Ig_2"/>
    <property type="match status" value="1"/>
</dbReference>
<evidence type="ECO:0000256" key="12">
    <source>
        <dbReference type="ARBA" id="ARBA00023027"/>
    </source>
</evidence>
<dbReference type="STRING" id="333673.A0A3M0K2L6"/>
<keyword evidence="14" id="KW-1015">Disulfide bond</keyword>
<evidence type="ECO:0000256" key="4">
    <source>
        <dbReference type="ARBA" id="ARBA00009752"/>
    </source>
</evidence>
<dbReference type="Gene3D" id="3.40.50.10140">
    <property type="entry name" value="Toll/interleukin-1 receptor homology (TIR) domain"/>
    <property type="match status" value="3"/>
</dbReference>
<dbReference type="Pfam" id="PF01582">
    <property type="entry name" value="TIR"/>
    <property type="match status" value="3"/>
</dbReference>
<evidence type="ECO:0000313" key="22">
    <source>
        <dbReference type="Proteomes" id="UP000269221"/>
    </source>
</evidence>
<dbReference type="GO" id="GO:0002113">
    <property type="term" value="F:interleukin-33 binding"/>
    <property type="evidence" value="ECO:0007669"/>
    <property type="project" value="TreeGrafter"/>
</dbReference>
<dbReference type="InterPro" id="IPR004074">
    <property type="entry name" value="IL-1_rcpt_I/II-typ"/>
</dbReference>
<protein>
    <recommendedName>
        <fullName evidence="23">Interleukin-1 receptor accessory protein-like 1</fullName>
    </recommendedName>
</protein>
<feature type="domain" description="Ig-like" evidence="20">
    <location>
        <begin position="237"/>
        <end position="327"/>
    </location>
</feature>
<evidence type="ECO:0008006" key="23">
    <source>
        <dbReference type="Google" id="ProtNLM"/>
    </source>
</evidence>
<dbReference type="GO" id="GO:0005886">
    <property type="term" value="C:plasma membrane"/>
    <property type="evidence" value="ECO:0007669"/>
    <property type="project" value="UniProtKB-SubCell"/>
</dbReference>
<dbReference type="InterPro" id="IPR003599">
    <property type="entry name" value="Ig_sub"/>
</dbReference>
<dbReference type="InterPro" id="IPR035897">
    <property type="entry name" value="Toll_tir_struct_dom_sf"/>
</dbReference>
<evidence type="ECO:0000256" key="2">
    <source>
        <dbReference type="ARBA" id="ARBA00004479"/>
    </source>
</evidence>
<keyword evidence="17" id="KW-0393">Immunoglobulin domain</keyword>
<feature type="domain" description="Ig-like" evidence="20">
    <location>
        <begin position="625"/>
        <end position="705"/>
    </location>
</feature>
<evidence type="ECO:0000256" key="8">
    <source>
        <dbReference type="ARBA" id="ARBA00022729"/>
    </source>
</evidence>
<evidence type="ECO:0000256" key="13">
    <source>
        <dbReference type="ARBA" id="ARBA00023136"/>
    </source>
</evidence>
<keyword evidence="22" id="KW-1185">Reference proteome</keyword>
<keyword evidence="8" id="KW-0732">Signal</keyword>
<dbReference type="Gene3D" id="2.60.40.10">
    <property type="entry name" value="Immunoglobulins"/>
    <property type="match status" value="7"/>
</dbReference>
<evidence type="ECO:0000313" key="21">
    <source>
        <dbReference type="EMBL" id="RMC06641.1"/>
    </source>
</evidence>
<dbReference type="InterPro" id="IPR013783">
    <property type="entry name" value="Ig-like_fold"/>
</dbReference>
<dbReference type="GO" id="GO:0016787">
    <property type="term" value="F:hydrolase activity"/>
    <property type="evidence" value="ECO:0007669"/>
    <property type="project" value="UniProtKB-KW"/>
</dbReference>
<dbReference type="InterPro" id="IPR003598">
    <property type="entry name" value="Ig_sub2"/>
</dbReference>
<reference evidence="21 22" key="1">
    <citation type="submission" date="2018-07" db="EMBL/GenBank/DDBJ databases">
        <title>A high quality draft genome assembly of the barn swallow (H. rustica rustica).</title>
        <authorList>
            <person name="Formenti G."/>
            <person name="Chiara M."/>
            <person name="Poveda L."/>
            <person name="Francoijs K.-J."/>
            <person name="Bonisoli-Alquati A."/>
            <person name="Canova L."/>
            <person name="Gianfranceschi L."/>
            <person name="Horner D.S."/>
            <person name="Saino N."/>
        </authorList>
    </citation>
    <scope>NUCLEOTIDE SEQUENCE [LARGE SCALE GENOMIC DNA]</scope>
    <source>
        <strain evidence="21">Chelidonia</strain>
        <tissue evidence="21">Blood</tissue>
    </source>
</reference>
<feature type="transmembrane region" description="Helical" evidence="18">
    <location>
        <begin position="1206"/>
        <end position="1233"/>
    </location>
</feature>
<dbReference type="Pfam" id="PF13927">
    <property type="entry name" value="Ig_3"/>
    <property type="match status" value="1"/>
</dbReference>
<evidence type="ECO:0000256" key="10">
    <source>
        <dbReference type="ARBA" id="ARBA00022801"/>
    </source>
</evidence>
<dbReference type="FunFam" id="3.40.50.10140:FF:000002">
    <property type="entry name" value="Interleukin 1 receptor accessory protein"/>
    <property type="match status" value="3"/>
</dbReference>
<dbReference type="SMART" id="SM00255">
    <property type="entry name" value="TIR"/>
    <property type="match status" value="3"/>
</dbReference>
<dbReference type="PRINTS" id="PR01537">
    <property type="entry name" value="INTRLKN1R1F"/>
</dbReference>
<dbReference type="InterPro" id="IPR000157">
    <property type="entry name" value="TIR_dom"/>
</dbReference>
<dbReference type="GO" id="GO:0004908">
    <property type="term" value="F:interleukin-1 receptor activity"/>
    <property type="evidence" value="ECO:0007669"/>
    <property type="project" value="InterPro"/>
</dbReference>
<keyword evidence="11 18" id="KW-1133">Transmembrane helix</keyword>
<dbReference type="InterPro" id="IPR036179">
    <property type="entry name" value="Ig-like_dom_sf"/>
</dbReference>
<evidence type="ECO:0000256" key="7">
    <source>
        <dbReference type="ARBA" id="ARBA00022692"/>
    </source>
</evidence>
<feature type="domain" description="TIR" evidence="19">
    <location>
        <begin position="1255"/>
        <end position="1402"/>
    </location>
</feature>
<keyword evidence="13 18" id="KW-0472">Membrane</keyword>
<evidence type="ECO:0000256" key="18">
    <source>
        <dbReference type="SAM" id="Phobius"/>
    </source>
</evidence>
<dbReference type="OrthoDB" id="6132459at2759"/>
<dbReference type="PROSITE" id="PS50104">
    <property type="entry name" value="TIR"/>
    <property type="match status" value="3"/>
</dbReference>
<evidence type="ECO:0000256" key="15">
    <source>
        <dbReference type="ARBA" id="ARBA00023170"/>
    </source>
</evidence>
<dbReference type="EMBL" id="QRBI01000120">
    <property type="protein sequence ID" value="RMC06641.1"/>
    <property type="molecule type" value="Genomic_DNA"/>
</dbReference>
<evidence type="ECO:0000256" key="3">
    <source>
        <dbReference type="ARBA" id="ARBA00004613"/>
    </source>
</evidence>
<dbReference type="FunFam" id="2.60.40.10:FF:001302">
    <property type="entry name" value="Interleukin 1 receptor like 2"/>
    <property type="match status" value="1"/>
</dbReference>
<keyword evidence="16" id="KW-0325">Glycoprotein</keyword>
<dbReference type="GO" id="GO:0005576">
    <property type="term" value="C:extracellular region"/>
    <property type="evidence" value="ECO:0007669"/>
    <property type="project" value="UniProtKB-SubCell"/>
</dbReference>
<evidence type="ECO:0000256" key="5">
    <source>
        <dbReference type="ARBA" id="ARBA00022475"/>
    </source>
</evidence>
<dbReference type="InterPro" id="IPR015621">
    <property type="entry name" value="IL-1_rcpt_fam"/>
</dbReference>
<dbReference type="PANTHER" id="PTHR11890">
    <property type="entry name" value="INTERLEUKIN-1 RECEPTOR FAMILY MEMBER"/>
    <property type="match status" value="1"/>
</dbReference>
<comment type="caution">
    <text evidence="21">The sequence shown here is derived from an EMBL/GenBank/DDBJ whole genome shotgun (WGS) entry which is preliminary data.</text>
</comment>
<evidence type="ECO:0000256" key="16">
    <source>
        <dbReference type="ARBA" id="ARBA00023180"/>
    </source>
</evidence>
<dbReference type="PANTHER" id="PTHR11890:SF7">
    <property type="entry name" value="INTERLEUKIN-1 RECEPTOR-LIKE 1"/>
    <property type="match status" value="1"/>
</dbReference>
<evidence type="ECO:0000256" key="9">
    <source>
        <dbReference type="ARBA" id="ARBA00022737"/>
    </source>
</evidence>
<feature type="domain" description="Ig-like" evidence="20">
    <location>
        <begin position="28"/>
        <end position="126"/>
    </location>
</feature>
<keyword evidence="9" id="KW-0677">Repeat</keyword>
<dbReference type="PRINTS" id="PR01536">
    <property type="entry name" value="INTRLKN1R12F"/>
</dbReference>
<dbReference type="PROSITE" id="PS50835">
    <property type="entry name" value="IG_LIKE"/>
    <property type="match status" value="6"/>
</dbReference>
<keyword evidence="12" id="KW-0520">NAD</keyword>
<gene>
    <name evidence="21" type="ORF">DUI87_16079</name>
</gene>
<keyword evidence="7 18" id="KW-0812">Transmembrane</keyword>
<keyword evidence="15" id="KW-0675">Receptor</keyword>
<comment type="similarity">
    <text evidence="4">Belongs to the interleukin-1 receptor family.</text>
</comment>
<dbReference type="InterPro" id="IPR007110">
    <property type="entry name" value="Ig-like_dom"/>
</dbReference>
<evidence type="ECO:0000256" key="11">
    <source>
        <dbReference type="ARBA" id="ARBA00022989"/>
    </source>
</evidence>
<keyword evidence="6" id="KW-0964">Secreted</keyword>
<dbReference type="SUPFAM" id="SSF52200">
    <property type="entry name" value="Toll/Interleukin receptor TIR domain"/>
    <property type="match status" value="3"/>
</dbReference>
<keyword evidence="10" id="KW-0378">Hydrolase</keyword>
<evidence type="ECO:0000259" key="20">
    <source>
        <dbReference type="PROSITE" id="PS50835"/>
    </source>
</evidence>
<accession>A0A3M0K2L6</accession>
<dbReference type="SMART" id="SM00409">
    <property type="entry name" value="IG"/>
    <property type="match status" value="8"/>
</dbReference>
<dbReference type="SUPFAM" id="SSF48726">
    <property type="entry name" value="Immunoglobulin"/>
    <property type="match status" value="5"/>
</dbReference>
<evidence type="ECO:0000256" key="6">
    <source>
        <dbReference type="ARBA" id="ARBA00022525"/>
    </source>
</evidence>
<evidence type="ECO:0000256" key="1">
    <source>
        <dbReference type="ARBA" id="ARBA00004236"/>
    </source>
</evidence>
<keyword evidence="5" id="KW-1003">Cell membrane</keyword>
<feature type="domain" description="Ig-like" evidence="20">
    <location>
        <begin position="538"/>
        <end position="612"/>
    </location>
</feature>
<feature type="domain" description="TIR" evidence="19">
    <location>
        <begin position="344"/>
        <end position="499"/>
    </location>
</feature>
<feature type="domain" description="TIR" evidence="19">
    <location>
        <begin position="882"/>
        <end position="1034"/>
    </location>
</feature>
<feature type="domain" description="Ig-like" evidence="20">
    <location>
        <begin position="149"/>
        <end position="225"/>
    </location>
</feature>
<proteinExistence type="inferred from homology"/>
<dbReference type="FunFam" id="2.60.40.10:FF:000284">
    <property type="entry name" value="interleukin-1 receptor accessory protein-like 1"/>
    <property type="match status" value="2"/>
</dbReference>
<dbReference type="SMART" id="SM00408">
    <property type="entry name" value="IGc2"/>
    <property type="match status" value="6"/>
</dbReference>
<dbReference type="FunFam" id="2.60.40.10:FF:000188">
    <property type="entry name" value="Interleukin-1 receptor accessory protein-like 1"/>
    <property type="match status" value="2"/>
</dbReference>
<evidence type="ECO:0000259" key="19">
    <source>
        <dbReference type="PROSITE" id="PS50104"/>
    </source>
</evidence>
<feature type="domain" description="Ig-like" evidence="20">
    <location>
        <begin position="719"/>
        <end position="823"/>
    </location>
</feature>
<evidence type="ECO:0000256" key="17">
    <source>
        <dbReference type="ARBA" id="ARBA00023319"/>
    </source>
</evidence>
<evidence type="ECO:0000256" key="14">
    <source>
        <dbReference type="ARBA" id="ARBA00023157"/>
    </source>
</evidence>
<sequence length="1438" mass="165678">MPAFHRDTAIAVVAVLSLHPDRANSALPRRLEKCEAYDVMLRQSLVPDGQPLAIKCSLEKSLKIGDYNLTWYKVGNQTAVPRDKLSRVHQQKNLIWFLPAILEDSGDYECVIRNLTSCKKMCTKVTVFERIDGLCLNEKFAVEEVIFTSSSAKIVCPHLDYFRKEESIQPVRWYKDCQLLEGKRFALSNSDLIIFNVTVDDRGNYTCETIYTYNGKQYNISRDVSLIVEVTPPKKPPEITYPRNNSIEVELGSEVTVDCNTTGADGYEVYWTGNGVDIDIFYMSRIFTSPYEGETSYDGRPMHSVKLIISEVSSEDYEQPFVCQASNAFGQVASYIILKHRDGKIYDAYVLYTKSSEGRRICCLETFVRKILPEVLEKQCGYNLFILGRDDLPGEAVVSVADEALKQSRRLMIILGSETSRCCLLEDTSEQQLAMYNALIRDGIQVILIEVGEIQDYTSMPESIRYIKQKHGVIQWKGDFSEKSCSANTRFWKNVRYQMPSRKKGLSGPRNMMGHIDLVLLSTFLLVSMASEIFDHMEGEALVIKCPKWSPSVKITWYRMDTHEMIPAEEEGSRVFSIERFLWFLPTSREDSGNYTCVTHFSSNRTKSHNMSMQVHSYKPGECFPSRIHYPNETGRGKIACPTIDNYKDATIVQWYKDCKPLQGQRYFKKEKYIYIENPGREDDGYYTCQFIYTHKGNVFNVSATRIFISEVKYSPLPPQIIFPKNKDVVEAELGAALSLKCRARLGIKKQPVAAVRWDVDNLPVKNLVLSRFREETHFFDGHEQVYYEETSLNITEVKKEDLQSNFTCIALNTMHNTRVTVTLQLKVQSEEVLPKALLITGSLVLLGAIAISVILYQSFQVDIVLFYREIFQPYSDKDDGKIYDAYVIYPKNHTSEANFVEYFVYQIMPDILENKCGYKLCIYGRDIYPGEDAASAIEKRMQKSRRLIILLTHQLINSKEDAYDQHIALYNALIQNDTKVILLEMETIGAYEKLQESLRFIIKQQGTIKWKEEHTVHPQSPNSKFWKQDCKNYEHETERELSFRTLTVQNSGIYTCKISISHEGMVYYSTNTIKLVVEEDAPEAVTLEIVGHHEEIETEIGKEEILNCTGFLGYYMQEDASLYWLINQTFPEQCTGIPENEPSICEEELKKLQLGNKFYITRLLWIKKVRDEDMHHNFTCMLQADESTQIKIVKLKKGKTQDLHVHIFTTGMVLAVLFPFVAVAVVFVSVIFRVDFVLFYRNICRKDDTAGDGKEYDAFVSYLKDCVSPIEEEREFALKILPMILEEKFGYKLCIFERDVFPGGAVVDDIHSFIDKSRRLIIILSQNYVSDRAIYELESGLHKALVERKTKIILIEYMPISDYNFLPESLSLLPAKRVVKWKKDKSLPVNSRFWKNLRYLMPAKPIKIKTKGHYNNLDLGSEAARPWTEGCNFNAIF</sequence>